<evidence type="ECO:0000256" key="1">
    <source>
        <dbReference type="SAM" id="MobiDB-lite"/>
    </source>
</evidence>
<dbReference type="InterPro" id="IPR000572">
    <property type="entry name" value="OxRdtase_Mopterin-bd_dom"/>
</dbReference>
<evidence type="ECO:0000259" key="2">
    <source>
        <dbReference type="Pfam" id="PF00174"/>
    </source>
</evidence>
<dbReference type="GeneID" id="97241981"/>
<dbReference type="KEGG" id="tmo:TMO_1586"/>
<dbReference type="HOGENOM" id="CLU_094953_0_0_5"/>
<dbReference type="STRING" id="1110502.TMO_1586"/>
<evidence type="ECO:0000313" key="4">
    <source>
        <dbReference type="Proteomes" id="UP000005258"/>
    </source>
</evidence>
<dbReference type="EMBL" id="CP003236">
    <property type="protein sequence ID" value="AFK53425.1"/>
    <property type="molecule type" value="Genomic_DNA"/>
</dbReference>
<dbReference type="Gene3D" id="3.90.420.10">
    <property type="entry name" value="Oxidoreductase, molybdopterin-binding domain"/>
    <property type="match status" value="1"/>
</dbReference>
<dbReference type="PANTHER" id="PTHR43032">
    <property type="entry name" value="PROTEIN-METHIONINE-SULFOXIDE REDUCTASE"/>
    <property type="match status" value="1"/>
</dbReference>
<accession>I3TKY7</accession>
<dbReference type="RefSeq" id="WP_014745103.1">
    <property type="nucleotide sequence ID" value="NC_017956.1"/>
</dbReference>
<dbReference type="PANTHER" id="PTHR43032:SF4">
    <property type="entry name" value="OXIDOREDUCTASE MOLYBDOPTERIN-BINDING DOMAIN-CONTAINING PROTEIN"/>
    <property type="match status" value="1"/>
</dbReference>
<dbReference type="AlphaFoldDB" id="I3TKY7"/>
<dbReference type="SUPFAM" id="SSF56524">
    <property type="entry name" value="Oxidoreductase molybdopterin-binding domain"/>
    <property type="match status" value="1"/>
</dbReference>
<dbReference type="PRINTS" id="PR00407">
    <property type="entry name" value="EUMOPTERIN"/>
</dbReference>
<dbReference type="Proteomes" id="UP000005258">
    <property type="component" value="Chromosome"/>
</dbReference>
<dbReference type="GO" id="GO:0016491">
    <property type="term" value="F:oxidoreductase activity"/>
    <property type="evidence" value="ECO:0007669"/>
    <property type="project" value="InterPro"/>
</dbReference>
<organism evidence="3 4">
    <name type="scientific">Tistrella mobilis (strain KA081020-065)</name>
    <dbReference type="NCBI Taxonomy" id="1110502"/>
    <lineage>
        <taxon>Bacteria</taxon>
        <taxon>Pseudomonadati</taxon>
        <taxon>Pseudomonadota</taxon>
        <taxon>Alphaproteobacteria</taxon>
        <taxon>Geminicoccales</taxon>
        <taxon>Geminicoccaceae</taxon>
        <taxon>Tistrella</taxon>
    </lineage>
</organism>
<feature type="region of interest" description="Disordered" evidence="1">
    <location>
        <begin position="37"/>
        <end position="58"/>
    </location>
</feature>
<feature type="domain" description="Oxidoreductase molybdopterin-binding" evidence="2">
    <location>
        <begin position="74"/>
        <end position="217"/>
    </location>
</feature>
<proteinExistence type="predicted"/>
<feature type="region of interest" description="Disordered" evidence="1">
    <location>
        <begin position="1"/>
        <end position="23"/>
    </location>
</feature>
<evidence type="ECO:0000313" key="3">
    <source>
        <dbReference type="EMBL" id="AFK53425.1"/>
    </source>
</evidence>
<dbReference type="InterPro" id="IPR036374">
    <property type="entry name" value="OxRdtase_Mopterin-bd_sf"/>
</dbReference>
<dbReference type="PATRIC" id="fig|1110502.3.peg.1633"/>
<feature type="compositionally biased region" description="Basic and acidic residues" evidence="1">
    <location>
        <begin position="1"/>
        <end position="15"/>
    </location>
</feature>
<keyword evidence="4" id="KW-1185">Reference proteome</keyword>
<sequence length="235" mass="26858">MASDDRKTGGDRTTGDEDGLLGQVRRKLIDTKRKWAAEGRGLSGRTGPRPEAERLPAGQRLVTNFPVLDLGIQPEIRPGDWELTVAGAVENPVTLRWADFQALPQVRMRSDIHCVTTWSRYDNDWDGVSAFALMDLVQPKPEARFVLLHSYDGYTTNLDLDGFADDDVLLAHAWQGEPLTREHGGPVRLVVPKRYFWKSAKWIRRIEFSETDQPGFWEVRGYHNYADPFEEERYS</sequence>
<dbReference type="Pfam" id="PF00174">
    <property type="entry name" value="Oxidored_molyb"/>
    <property type="match status" value="1"/>
</dbReference>
<gene>
    <name evidence="3" type="primary">yuiH</name>
    <name evidence="3" type="ordered locus">TMO_1586</name>
</gene>
<dbReference type="InterPro" id="IPR008335">
    <property type="entry name" value="Mopterin_OxRdtase_euk"/>
</dbReference>
<name>I3TKY7_TISMK</name>
<dbReference type="CDD" id="cd02109">
    <property type="entry name" value="arch_bact_SO_family_Moco"/>
    <property type="match status" value="1"/>
</dbReference>
<dbReference type="eggNOG" id="COG2041">
    <property type="taxonomic scope" value="Bacteria"/>
</dbReference>
<reference evidence="3 4" key="1">
    <citation type="journal article" date="2012" name="J. Am. Chem. Soc.">
        <title>Bacterial biosynthesis and maturation of the didemnin anti-cancer agents.</title>
        <authorList>
            <person name="Xu Y."/>
            <person name="Kersten R.D."/>
            <person name="Nam S.J."/>
            <person name="Lu L."/>
            <person name="Al-Suwailem A.M."/>
            <person name="Zheng H."/>
            <person name="Fenical W."/>
            <person name="Dorrestein P.C."/>
            <person name="Moore B.S."/>
            <person name="Qian P.Y."/>
        </authorList>
    </citation>
    <scope>NUCLEOTIDE SEQUENCE [LARGE SCALE GENOMIC DNA]</scope>
    <source>
        <strain evidence="3 4">KA081020-065</strain>
    </source>
</reference>
<protein>
    <submittedName>
        <fullName evidence="3">Oxidoreductase</fullName>
    </submittedName>
</protein>